<evidence type="ECO:0000313" key="1">
    <source>
        <dbReference type="EMBL" id="TCJ03445.1"/>
    </source>
</evidence>
<accession>A0A4R1B113</accession>
<evidence type="ECO:0000313" key="2">
    <source>
        <dbReference type="Proteomes" id="UP000293846"/>
    </source>
</evidence>
<protein>
    <submittedName>
        <fullName evidence="1">DUF2533 family protein</fullName>
    </submittedName>
</protein>
<dbReference type="Pfam" id="PF10752">
    <property type="entry name" value="DUF2533"/>
    <property type="match status" value="1"/>
</dbReference>
<dbReference type="EMBL" id="SJTH01000017">
    <property type="protein sequence ID" value="TCJ03445.1"/>
    <property type="molecule type" value="Genomic_DNA"/>
</dbReference>
<dbReference type="InterPro" id="IPR019688">
    <property type="entry name" value="DUF2533"/>
</dbReference>
<dbReference type="RefSeq" id="WP_057762933.1">
    <property type="nucleotide sequence ID" value="NZ_LMBX01000006.1"/>
</dbReference>
<dbReference type="Proteomes" id="UP000293846">
    <property type="component" value="Unassembled WGS sequence"/>
</dbReference>
<organism evidence="1 2">
    <name type="scientific">Cytobacillus praedii</name>
    <dbReference type="NCBI Taxonomy" id="1742358"/>
    <lineage>
        <taxon>Bacteria</taxon>
        <taxon>Bacillati</taxon>
        <taxon>Bacillota</taxon>
        <taxon>Bacilli</taxon>
        <taxon>Bacillales</taxon>
        <taxon>Bacillaceae</taxon>
        <taxon>Cytobacillus</taxon>
    </lineage>
</organism>
<gene>
    <name evidence="1" type="ORF">E0Y62_14435</name>
</gene>
<sequence>MSVHKAISAHVNNQNKMITAFLELDQKREAYIEEAITNCKQGIAFSTDKINKVTSLMNEISKQGVVPVRKYVTSDMVEEYVNRIS</sequence>
<name>A0A4R1B113_9BACI</name>
<comment type="caution">
    <text evidence="1">The sequence shown here is derived from an EMBL/GenBank/DDBJ whole genome shotgun (WGS) entry which is preliminary data.</text>
</comment>
<proteinExistence type="predicted"/>
<dbReference type="AlphaFoldDB" id="A0A4R1B113"/>
<keyword evidence="2" id="KW-1185">Reference proteome</keyword>
<reference evidence="1 2" key="1">
    <citation type="submission" date="2019-03" db="EMBL/GenBank/DDBJ databases">
        <authorList>
            <person name="Jensen L."/>
            <person name="Storgaard J."/>
            <person name="Sulaj E."/>
            <person name="Schramm A."/>
            <person name="Marshall I.P.G."/>
        </authorList>
    </citation>
    <scope>NUCLEOTIDE SEQUENCE [LARGE SCALE GENOMIC DNA]</scope>
    <source>
        <strain evidence="1 2">2017H2G3</strain>
    </source>
</reference>
<dbReference type="OrthoDB" id="2679622at2"/>